<evidence type="ECO:0000256" key="3">
    <source>
        <dbReference type="ARBA" id="ARBA00023015"/>
    </source>
</evidence>
<sequence>MWSLEPGAPPPVQPTGVPSRLCCFNRMIRLTRIAGRCLQTVYSLESTKRQIGLDGPQGTEWMFNEINSQFNQWVRDVPSFYEQVRLPSTNDYKPTRFFTDVVEMWALYYGLIISSNRPFITKPSSLAAPALKICCDGARECTKILRAYLRTTGSILSPGMMHTAFESAMILAIDLIAQANSAPSSLVDQKEEDLGECMRILKQSENKFHIAGRLYDMVREFEEYWRLELSPRTRSGAASSPASGDGSIQSPAQRLPFDRADSVLPKLKVKAEEEATFDLTLPPDTTPMIQTSPQIQDSQQPVAPAPSYDYAHPNSYADEMFTGLYPFDTSLHAVQDPSRSQIQMEPPPSSMSTGSNISHLRPYLPEYGYNARNAPQQHAQRSASISGLPSDETPGGVSNLSSAAIPGLGVFSPSGWMDSSSQAGWSREPQQNKDSLGGRGSLAARWDATMHGTLGLHGRFYNPQSRSR</sequence>
<dbReference type="AlphaFoldDB" id="A0A8H3GHS9"/>
<evidence type="ECO:0000256" key="4">
    <source>
        <dbReference type="ARBA" id="ARBA00023125"/>
    </source>
</evidence>
<reference evidence="8" key="1">
    <citation type="submission" date="2021-01" db="EMBL/GenBank/DDBJ databases">
        <authorList>
            <person name="Kaushik A."/>
        </authorList>
    </citation>
    <scope>NUCLEOTIDE SEQUENCE</scope>
    <source>
        <strain evidence="8">AG2-2IIIB</strain>
    </source>
</reference>
<evidence type="ECO:0000313" key="8">
    <source>
        <dbReference type="EMBL" id="CAE6454741.1"/>
    </source>
</evidence>
<dbReference type="Proteomes" id="UP000663843">
    <property type="component" value="Unassembled WGS sequence"/>
</dbReference>
<organism evidence="8 9">
    <name type="scientific">Rhizoctonia solani</name>
    <dbReference type="NCBI Taxonomy" id="456999"/>
    <lineage>
        <taxon>Eukaryota</taxon>
        <taxon>Fungi</taxon>
        <taxon>Dikarya</taxon>
        <taxon>Basidiomycota</taxon>
        <taxon>Agaricomycotina</taxon>
        <taxon>Agaricomycetes</taxon>
        <taxon>Cantharellales</taxon>
        <taxon>Ceratobasidiaceae</taxon>
        <taxon>Rhizoctonia</taxon>
    </lineage>
</organism>
<feature type="compositionally biased region" description="Polar residues" evidence="7">
    <location>
        <begin position="375"/>
        <end position="387"/>
    </location>
</feature>
<feature type="region of interest" description="Disordered" evidence="7">
    <location>
        <begin position="335"/>
        <end position="358"/>
    </location>
</feature>
<feature type="region of interest" description="Disordered" evidence="7">
    <location>
        <begin position="375"/>
        <end position="401"/>
    </location>
</feature>
<evidence type="ECO:0000256" key="2">
    <source>
        <dbReference type="ARBA" id="ARBA00022833"/>
    </source>
</evidence>
<comment type="caution">
    <text evidence="8">The sequence shown here is derived from an EMBL/GenBank/DDBJ whole genome shotgun (WGS) entry which is preliminary data.</text>
</comment>
<keyword evidence="1" id="KW-0479">Metal-binding</keyword>
<evidence type="ECO:0000256" key="5">
    <source>
        <dbReference type="ARBA" id="ARBA00023163"/>
    </source>
</evidence>
<dbReference type="PANTHER" id="PTHR31313">
    <property type="entry name" value="TY1 ENHANCER ACTIVATOR"/>
    <property type="match status" value="1"/>
</dbReference>
<protein>
    <submittedName>
        <fullName evidence="8">Uncharacterized protein</fullName>
    </submittedName>
</protein>
<evidence type="ECO:0000256" key="7">
    <source>
        <dbReference type="SAM" id="MobiDB-lite"/>
    </source>
</evidence>
<feature type="region of interest" description="Disordered" evidence="7">
    <location>
        <begin position="418"/>
        <end position="444"/>
    </location>
</feature>
<dbReference type="PANTHER" id="PTHR31313:SF81">
    <property type="entry name" value="TY1 ENHANCER ACTIVATOR"/>
    <property type="match status" value="1"/>
</dbReference>
<dbReference type="OrthoDB" id="10248617at2759"/>
<gene>
    <name evidence="8" type="ORF">RDB_LOCUS90154</name>
</gene>
<keyword evidence="3" id="KW-0805">Transcription regulation</keyword>
<feature type="compositionally biased region" description="Low complexity" evidence="7">
    <location>
        <begin position="235"/>
        <end position="247"/>
    </location>
</feature>
<dbReference type="EMBL" id="CAJMWT010002793">
    <property type="protein sequence ID" value="CAE6454741.1"/>
    <property type="molecule type" value="Genomic_DNA"/>
</dbReference>
<evidence type="ECO:0000256" key="1">
    <source>
        <dbReference type="ARBA" id="ARBA00022723"/>
    </source>
</evidence>
<accession>A0A8H3GHS9</accession>
<dbReference type="InterPro" id="IPR051615">
    <property type="entry name" value="Transcr_Regulatory_Elem"/>
</dbReference>
<evidence type="ECO:0000256" key="6">
    <source>
        <dbReference type="ARBA" id="ARBA00023242"/>
    </source>
</evidence>
<feature type="compositionally biased region" description="Polar residues" evidence="7">
    <location>
        <begin position="418"/>
        <end position="434"/>
    </location>
</feature>
<dbReference type="CDD" id="cd12148">
    <property type="entry name" value="fungal_TF_MHR"/>
    <property type="match status" value="1"/>
</dbReference>
<evidence type="ECO:0000313" key="9">
    <source>
        <dbReference type="Proteomes" id="UP000663843"/>
    </source>
</evidence>
<dbReference type="GO" id="GO:0046872">
    <property type="term" value="F:metal ion binding"/>
    <property type="evidence" value="ECO:0007669"/>
    <property type="project" value="UniProtKB-KW"/>
</dbReference>
<keyword evidence="4" id="KW-0238">DNA-binding</keyword>
<keyword evidence="6" id="KW-0539">Nucleus</keyword>
<keyword evidence="5" id="KW-0804">Transcription</keyword>
<name>A0A8H3GHS9_9AGAM</name>
<dbReference type="GO" id="GO:0003677">
    <property type="term" value="F:DNA binding"/>
    <property type="evidence" value="ECO:0007669"/>
    <property type="project" value="UniProtKB-KW"/>
</dbReference>
<feature type="region of interest" description="Disordered" evidence="7">
    <location>
        <begin position="232"/>
        <end position="256"/>
    </location>
</feature>
<proteinExistence type="predicted"/>
<keyword evidence="2" id="KW-0862">Zinc</keyword>